<evidence type="ECO:0000256" key="9">
    <source>
        <dbReference type="ARBA" id="ARBA00047356"/>
    </source>
</evidence>
<dbReference type="Pfam" id="PF08352">
    <property type="entry name" value="oligo_HPY"/>
    <property type="match status" value="1"/>
</dbReference>
<accession>A0A7U6GHW1</accession>
<gene>
    <name evidence="11" type="ORF">TBH_C0989</name>
</gene>
<keyword evidence="3" id="KW-0813">Transport</keyword>
<dbReference type="InterPro" id="IPR003593">
    <property type="entry name" value="AAA+_ATPase"/>
</dbReference>
<evidence type="ECO:0000256" key="8">
    <source>
        <dbReference type="ARBA" id="ARBA00038852"/>
    </source>
</evidence>
<reference evidence="11 12" key="1">
    <citation type="journal article" date="2014" name="PLoS ONE">
        <title>Physiological and genomic features of a novel sulfur-oxidizing gammaproteobacterium belonging to a previously uncultivated symbiotic lineage isolated from a hydrothermal vent.</title>
        <authorList>
            <person name="Nunoura T."/>
            <person name="Takaki Y."/>
            <person name="Kazama H."/>
            <person name="Kakuta J."/>
            <person name="Shimamura S."/>
            <person name="Makita H."/>
            <person name="Hirai M."/>
            <person name="Miyazaki M."/>
            <person name="Takai K."/>
        </authorList>
    </citation>
    <scope>NUCLEOTIDE SEQUENCE [LARGE SCALE GENOMIC DNA]</scope>
    <source>
        <strain evidence="11 12">Hiromi1</strain>
    </source>
</reference>
<dbReference type="GO" id="GO:0016887">
    <property type="term" value="F:ATP hydrolysis activity"/>
    <property type="evidence" value="ECO:0007669"/>
    <property type="project" value="InterPro"/>
</dbReference>
<dbReference type="InterPro" id="IPR027417">
    <property type="entry name" value="P-loop_NTPase"/>
</dbReference>
<dbReference type="Proteomes" id="UP000031631">
    <property type="component" value="Chromosome"/>
</dbReference>
<keyword evidence="5" id="KW-0547">Nucleotide-binding</keyword>
<dbReference type="RefSeq" id="WP_041066156.1">
    <property type="nucleotide sequence ID" value="NZ_AP012273.1"/>
</dbReference>
<sequence>MTQPLLSVKDLVIEFSTQRGIVRAIDGVSFDIMPGETLGLVGESGCGKSVTSLAILGLIPSPPGRIISGSIRLDGRELVGLPESEYRHIRGKEISMIFQEPMTALNPVFTIATQMTDVIMRHQGMTRKQARERAIEMLSLVGIPSPGKRIDEYPHQMSGGMRQRVMIAMALSCNPKLLLADEPTTALDVTTQAQVLEQMVKLQDEFDTSVVLVTHDLGVVAQTCSRAVVMYAGRVAEQAPIHPLFNHPQHPYTEGLLKSIPRIREQKLDELPTIPGTVPDLLHLPSGCRFVDRCYRADDACHQREPDLQWHNDQAVACFHPVGEAS</sequence>
<dbReference type="InterPro" id="IPR013563">
    <property type="entry name" value="Oligopep_ABC_C"/>
</dbReference>
<dbReference type="KEGG" id="tbn:TBH_C0989"/>
<dbReference type="Gene3D" id="3.40.50.300">
    <property type="entry name" value="P-loop containing nucleotide triphosphate hydrolases"/>
    <property type="match status" value="1"/>
</dbReference>
<dbReference type="SMART" id="SM00382">
    <property type="entry name" value="AAA"/>
    <property type="match status" value="1"/>
</dbReference>
<dbReference type="CDD" id="cd03257">
    <property type="entry name" value="ABC_NikE_OppD_transporters"/>
    <property type="match status" value="1"/>
</dbReference>
<dbReference type="Pfam" id="PF00005">
    <property type="entry name" value="ABC_tran"/>
    <property type="match status" value="1"/>
</dbReference>
<dbReference type="InterPro" id="IPR017871">
    <property type="entry name" value="ABC_transporter-like_CS"/>
</dbReference>
<dbReference type="FunFam" id="3.40.50.300:FF:000016">
    <property type="entry name" value="Oligopeptide ABC transporter ATP-binding component"/>
    <property type="match status" value="1"/>
</dbReference>
<dbReference type="PROSITE" id="PS50893">
    <property type="entry name" value="ABC_TRANSPORTER_2"/>
    <property type="match status" value="1"/>
</dbReference>
<evidence type="ECO:0000256" key="7">
    <source>
        <dbReference type="ARBA" id="ARBA00023136"/>
    </source>
</evidence>
<keyword evidence="7" id="KW-0472">Membrane</keyword>
<dbReference type="EC" id="7.4.2.9" evidence="8"/>
<dbReference type="GO" id="GO:0005524">
    <property type="term" value="F:ATP binding"/>
    <property type="evidence" value="ECO:0007669"/>
    <property type="project" value="UniProtKB-KW"/>
</dbReference>
<comment type="catalytic activity">
    <reaction evidence="9">
        <text>a dipeptide(out) + ATP + H2O = a dipeptide(in) + ADP + phosphate + H(+)</text>
        <dbReference type="Rhea" id="RHEA:23120"/>
        <dbReference type="ChEBI" id="CHEBI:15377"/>
        <dbReference type="ChEBI" id="CHEBI:15378"/>
        <dbReference type="ChEBI" id="CHEBI:30616"/>
        <dbReference type="ChEBI" id="CHEBI:43474"/>
        <dbReference type="ChEBI" id="CHEBI:90799"/>
        <dbReference type="ChEBI" id="CHEBI:456216"/>
        <dbReference type="EC" id="7.4.2.9"/>
    </reaction>
</comment>
<name>A0A7U6GHW1_9GAMM</name>
<comment type="subcellular location">
    <subcellularLocation>
        <location evidence="1">Cell inner membrane</location>
        <topology evidence="1">Peripheral membrane protein</topology>
    </subcellularLocation>
</comment>
<protein>
    <recommendedName>
        <fullName evidence="8">ABC-type dipeptide transporter</fullName>
        <ecNumber evidence="8">7.4.2.9</ecNumber>
    </recommendedName>
</protein>
<proteinExistence type="inferred from homology"/>
<keyword evidence="12" id="KW-1185">Reference proteome</keyword>
<dbReference type="NCBIfam" id="TIGR01727">
    <property type="entry name" value="oligo_HPY"/>
    <property type="match status" value="1"/>
</dbReference>
<feature type="domain" description="ABC transporter" evidence="10">
    <location>
        <begin position="6"/>
        <end position="257"/>
    </location>
</feature>
<comment type="similarity">
    <text evidence="2">Belongs to the ABC transporter superfamily.</text>
</comment>
<evidence type="ECO:0000256" key="5">
    <source>
        <dbReference type="ARBA" id="ARBA00022741"/>
    </source>
</evidence>
<evidence type="ECO:0000313" key="12">
    <source>
        <dbReference type="Proteomes" id="UP000031631"/>
    </source>
</evidence>
<dbReference type="AlphaFoldDB" id="A0A7U6GHW1"/>
<dbReference type="PROSITE" id="PS00211">
    <property type="entry name" value="ABC_TRANSPORTER_1"/>
    <property type="match status" value="1"/>
</dbReference>
<evidence type="ECO:0000256" key="1">
    <source>
        <dbReference type="ARBA" id="ARBA00004417"/>
    </source>
</evidence>
<dbReference type="OrthoDB" id="9784450at2"/>
<dbReference type="SUPFAM" id="SSF52540">
    <property type="entry name" value="P-loop containing nucleoside triphosphate hydrolases"/>
    <property type="match status" value="1"/>
</dbReference>
<evidence type="ECO:0000256" key="4">
    <source>
        <dbReference type="ARBA" id="ARBA00022475"/>
    </source>
</evidence>
<dbReference type="InterPro" id="IPR050388">
    <property type="entry name" value="ABC_Ni/Peptide_Import"/>
</dbReference>
<evidence type="ECO:0000256" key="3">
    <source>
        <dbReference type="ARBA" id="ARBA00022448"/>
    </source>
</evidence>
<evidence type="ECO:0000259" key="10">
    <source>
        <dbReference type="PROSITE" id="PS50893"/>
    </source>
</evidence>
<dbReference type="PANTHER" id="PTHR43297:SF2">
    <property type="entry name" value="DIPEPTIDE TRANSPORT ATP-BINDING PROTEIN DPPD"/>
    <property type="match status" value="1"/>
</dbReference>
<dbReference type="PANTHER" id="PTHR43297">
    <property type="entry name" value="OLIGOPEPTIDE TRANSPORT ATP-BINDING PROTEIN APPD"/>
    <property type="match status" value="1"/>
</dbReference>
<dbReference type="EMBL" id="AP012273">
    <property type="protein sequence ID" value="BAO43919.1"/>
    <property type="molecule type" value="Genomic_DNA"/>
</dbReference>
<dbReference type="GO" id="GO:0055085">
    <property type="term" value="P:transmembrane transport"/>
    <property type="evidence" value="ECO:0007669"/>
    <property type="project" value="UniProtKB-ARBA"/>
</dbReference>
<dbReference type="InterPro" id="IPR003439">
    <property type="entry name" value="ABC_transporter-like_ATP-bd"/>
</dbReference>
<organism evidence="11 12">
    <name type="scientific">Thiolapillus brandeum</name>
    <dbReference type="NCBI Taxonomy" id="1076588"/>
    <lineage>
        <taxon>Bacteria</taxon>
        <taxon>Pseudomonadati</taxon>
        <taxon>Pseudomonadota</taxon>
        <taxon>Gammaproteobacteria</taxon>
        <taxon>Chromatiales</taxon>
        <taxon>Sedimenticolaceae</taxon>
        <taxon>Thiolapillus</taxon>
    </lineage>
</organism>
<evidence type="ECO:0000256" key="2">
    <source>
        <dbReference type="ARBA" id="ARBA00005417"/>
    </source>
</evidence>
<dbReference type="GO" id="GO:0015833">
    <property type="term" value="P:peptide transport"/>
    <property type="evidence" value="ECO:0007669"/>
    <property type="project" value="InterPro"/>
</dbReference>
<keyword evidence="6 11" id="KW-0067">ATP-binding</keyword>
<dbReference type="GO" id="GO:0005886">
    <property type="term" value="C:plasma membrane"/>
    <property type="evidence" value="ECO:0007669"/>
    <property type="project" value="UniProtKB-SubCell"/>
</dbReference>
<evidence type="ECO:0000313" key="11">
    <source>
        <dbReference type="EMBL" id="BAO43919.1"/>
    </source>
</evidence>
<keyword evidence="4" id="KW-1003">Cell membrane</keyword>
<evidence type="ECO:0000256" key="6">
    <source>
        <dbReference type="ARBA" id="ARBA00022840"/>
    </source>
</evidence>